<sequence length="195" mass="22063">MIDALLNATWTRGCKLSIREEEATKTPKTRYNEDDLPPPPSPPQLKEVTSLDGVPRAGNGETNLIIDPSTPQMIIRNDHHSVLPSHNQVLISPIGSPAKPREISEFFRRSPHELSNFAVQSPAGRLTTSDCRASGQGSKTHRLLFTNRCEKNEDHRVKFVDYAVKKCFTPRIWREFCEDPVSDTWRREPQLPPGL</sequence>
<accession>A0A9P0EZW2</accession>
<protein>
    <submittedName>
        <fullName evidence="2">Uncharacterized protein</fullName>
    </submittedName>
</protein>
<evidence type="ECO:0000256" key="1">
    <source>
        <dbReference type="SAM" id="MobiDB-lite"/>
    </source>
</evidence>
<name>A0A9P0EZW2_BEMTA</name>
<proteinExistence type="predicted"/>
<dbReference type="Proteomes" id="UP001152759">
    <property type="component" value="Chromosome 1"/>
</dbReference>
<feature type="region of interest" description="Disordered" evidence="1">
    <location>
        <begin position="21"/>
        <end position="49"/>
    </location>
</feature>
<evidence type="ECO:0000313" key="2">
    <source>
        <dbReference type="EMBL" id="CAH0382400.1"/>
    </source>
</evidence>
<keyword evidence="3" id="KW-1185">Reference proteome</keyword>
<evidence type="ECO:0000313" key="3">
    <source>
        <dbReference type="Proteomes" id="UP001152759"/>
    </source>
</evidence>
<dbReference type="EMBL" id="OU963862">
    <property type="protein sequence ID" value="CAH0382400.1"/>
    <property type="molecule type" value="Genomic_DNA"/>
</dbReference>
<reference evidence="2" key="1">
    <citation type="submission" date="2021-12" db="EMBL/GenBank/DDBJ databases">
        <authorList>
            <person name="King R."/>
        </authorList>
    </citation>
    <scope>NUCLEOTIDE SEQUENCE</scope>
</reference>
<feature type="compositionally biased region" description="Basic and acidic residues" evidence="1">
    <location>
        <begin position="21"/>
        <end position="33"/>
    </location>
</feature>
<gene>
    <name evidence="2" type="ORF">BEMITA_LOCUS1945</name>
</gene>
<dbReference type="AlphaFoldDB" id="A0A9P0EZW2"/>
<organism evidence="2 3">
    <name type="scientific">Bemisia tabaci</name>
    <name type="common">Sweetpotato whitefly</name>
    <name type="synonym">Aleurodes tabaci</name>
    <dbReference type="NCBI Taxonomy" id="7038"/>
    <lineage>
        <taxon>Eukaryota</taxon>
        <taxon>Metazoa</taxon>
        <taxon>Ecdysozoa</taxon>
        <taxon>Arthropoda</taxon>
        <taxon>Hexapoda</taxon>
        <taxon>Insecta</taxon>
        <taxon>Pterygota</taxon>
        <taxon>Neoptera</taxon>
        <taxon>Paraneoptera</taxon>
        <taxon>Hemiptera</taxon>
        <taxon>Sternorrhyncha</taxon>
        <taxon>Aleyrodoidea</taxon>
        <taxon>Aleyrodidae</taxon>
        <taxon>Aleyrodinae</taxon>
        <taxon>Bemisia</taxon>
    </lineage>
</organism>